<dbReference type="PANTHER" id="PTHR30336">
    <property type="entry name" value="INNER MEMBRANE PROTEIN, PROBABLE PERMEASE"/>
    <property type="match status" value="1"/>
</dbReference>
<gene>
    <name evidence="3" type="ORF">JJB74_06885</name>
</gene>
<evidence type="ECO:0000313" key="3">
    <source>
        <dbReference type="EMBL" id="MBK4734324.1"/>
    </source>
</evidence>
<feature type="transmembrane region" description="Helical" evidence="1">
    <location>
        <begin position="44"/>
        <end position="66"/>
    </location>
</feature>
<protein>
    <submittedName>
        <fullName evidence="3">YdcF family protein</fullName>
    </submittedName>
</protein>
<name>A0A934SX51_9BURK</name>
<sequence>MSLNPLLALINTIPRDLILPPSSLFLLIVVGLVIWRRWPLAGRIIAGAALAALAFLSTAAGARFFVAPLERLTTPLQSLDHTGAQAIVVLAAGRLQNAPEYGGRDIPDYVALARLRYAAHLQRYTKLPILVTGGNGASGVDPDAADRAYSKADAMAVALREDFGVPVKWVETRSRDTGENASLSAALLRADGIRRILLVTDAMHMPRARAAFERAGLDVVSAPTMFFSNQPQHVDAWLPSAEGMRRSWYALWELLGIAWYRLRASGAEPGAL</sequence>
<keyword evidence="1" id="KW-0812">Transmembrane</keyword>
<reference evidence="3" key="1">
    <citation type="submission" date="2021-01" db="EMBL/GenBank/DDBJ databases">
        <title>Genome sequence of strain Noviherbaspirillum sp. DKR-6.</title>
        <authorList>
            <person name="Chaudhary D.K."/>
        </authorList>
    </citation>
    <scope>NUCLEOTIDE SEQUENCE</scope>
    <source>
        <strain evidence="3">DKR-6</strain>
    </source>
</reference>
<dbReference type="InterPro" id="IPR014729">
    <property type="entry name" value="Rossmann-like_a/b/a_fold"/>
</dbReference>
<dbReference type="Gene3D" id="3.40.50.620">
    <property type="entry name" value="HUPs"/>
    <property type="match status" value="1"/>
</dbReference>
<dbReference type="AlphaFoldDB" id="A0A934SX51"/>
<organism evidence="3 4">
    <name type="scientific">Noviherbaspirillum pedocola</name>
    <dbReference type="NCBI Taxonomy" id="2801341"/>
    <lineage>
        <taxon>Bacteria</taxon>
        <taxon>Pseudomonadati</taxon>
        <taxon>Pseudomonadota</taxon>
        <taxon>Betaproteobacteria</taxon>
        <taxon>Burkholderiales</taxon>
        <taxon>Oxalobacteraceae</taxon>
        <taxon>Noviherbaspirillum</taxon>
    </lineage>
</organism>
<dbReference type="Pfam" id="PF02698">
    <property type="entry name" value="DUF218"/>
    <property type="match status" value="1"/>
</dbReference>
<dbReference type="GO" id="GO:0005886">
    <property type="term" value="C:plasma membrane"/>
    <property type="evidence" value="ECO:0007669"/>
    <property type="project" value="TreeGrafter"/>
</dbReference>
<proteinExistence type="predicted"/>
<feature type="transmembrane region" description="Helical" evidence="1">
    <location>
        <begin position="17"/>
        <end position="35"/>
    </location>
</feature>
<keyword evidence="1" id="KW-0472">Membrane</keyword>
<dbReference type="GO" id="GO:0043164">
    <property type="term" value="P:Gram-negative-bacterium-type cell wall biogenesis"/>
    <property type="evidence" value="ECO:0007669"/>
    <property type="project" value="TreeGrafter"/>
</dbReference>
<dbReference type="EMBL" id="JAEPBG010000002">
    <property type="protein sequence ID" value="MBK4734324.1"/>
    <property type="molecule type" value="Genomic_DNA"/>
</dbReference>
<dbReference type="GO" id="GO:0000270">
    <property type="term" value="P:peptidoglycan metabolic process"/>
    <property type="evidence" value="ECO:0007669"/>
    <property type="project" value="TreeGrafter"/>
</dbReference>
<dbReference type="InterPro" id="IPR003848">
    <property type="entry name" value="DUF218"/>
</dbReference>
<dbReference type="PANTHER" id="PTHR30336:SF4">
    <property type="entry name" value="ENVELOPE BIOGENESIS FACTOR ELYC"/>
    <property type="match status" value="1"/>
</dbReference>
<dbReference type="InterPro" id="IPR051599">
    <property type="entry name" value="Cell_Envelope_Assoc"/>
</dbReference>
<evidence type="ECO:0000259" key="2">
    <source>
        <dbReference type="Pfam" id="PF02698"/>
    </source>
</evidence>
<dbReference type="CDD" id="cd06259">
    <property type="entry name" value="YdcF-like"/>
    <property type="match status" value="1"/>
</dbReference>
<accession>A0A934SX51</accession>
<evidence type="ECO:0000313" key="4">
    <source>
        <dbReference type="Proteomes" id="UP000622890"/>
    </source>
</evidence>
<feature type="domain" description="DUF218" evidence="2">
    <location>
        <begin position="85"/>
        <end position="256"/>
    </location>
</feature>
<keyword evidence="4" id="KW-1185">Reference proteome</keyword>
<keyword evidence="1" id="KW-1133">Transmembrane helix</keyword>
<evidence type="ECO:0000256" key="1">
    <source>
        <dbReference type="SAM" id="Phobius"/>
    </source>
</evidence>
<dbReference type="RefSeq" id="WP_200591077.1">
    <property type="nucleotide sequence ID" value="NZ_JAEPBG010000002.1"/>
</dbReference>
<dbReference type="Proteomes" id="UP000622890">
    <property type="component" value="Unassembled WGS sequence"/>
</dbReference>
<comment type="caution">
    <text evidence="3">The sequence shown here is derived from an EMBL/GenBank/DDBJ whole genome shotgun (WGS) entry which is preliminary data.</text>
</comment>